<protein>
    <submittedName>
        <fullName evidence="1">Uncharacterized protein</fullName>
    </submittedName>
</protein>
<dbReference type="OrthoDB" id="9859169at2"/>
<proteinExistence type="predicted"/>
<keyword evidence="2" id="KW-1185">Reference proteome</keyword>
<name>A0A1H1YQ88_9ACTN</name>
<evidence type="ECO:0000313" key="2">
    <source>
        <dbReference type="Proteomes" id="UP000198983"/>
    </source>
</evidence>
<reference evidence="1 2" key="1">
    <citation type="submission" date="2016-10" db="EMBL/GenBank/DDBJ databases">
        <authorList>
            <person name="de Groot N.N."/>
        </authorList>
    </citation>
    <scope>NUCLEOTIDE SEQUENCE [LARGE SCALE GENOMIC DNA]</scope>
    <source>
        <strain evidence="1 2">DSM 22024</strain>
    </source>
</reference>
<dbReference type="STRING" id="117157.SAMN04489717_5631"/>
<dbReference type="AlphaFoldDB" id="A0A1H1YQ88"/>
<gene>
    <name evidence="1" type="ORF">SAMN04489717_5631</name>
</gene>
<accession>A0A1H1YQ88</accession>
<dbReference type="EMBL" id="LT629732">
    <property type="protein sequence ID" value="SDT23567.1"/>
    <property type="molecule type" value="Genomic_DNA"/>
</dbReference>
<dbReference type="RefSeq" id="WP_092656632.1">
    <property type="nucleotide sequence ID" value="NZ_LT629732.1"/>
</dbReference>
<dbReference type="Proteomes" id="UP000198983">
    <property type="component" value="Chromosome I"/>
</dbReference>
<organism evidence="1 2">
    <name type="scientific">Actinopolymorpha singaporensis</name>
    <dbReference type="NCBI Taxonomy" id="117157"/>
    <lineage>
        <taxon>Bacteria</taxon>
        <taxon>Bacillati</taxon>
        <taxon>Actinomycetota</taxon>
        <taxon>Actinomycetes</taxon>
        <taxon>Propionibacteriales</taxon>
        <taxon>Actinopolymorphaceae</taxon>
        <taxon>Actinopolymorpha</taxon>
    </lineage>
</organism>
<sequence>MIVTTDVSRELMVDTSVSVLLIASRCVSPVKLPRQGTSVSGGGVDVRVRALNVRDDVVTKSLPAFLTGVSAPIAKAPVSGVPAWSPPDR</sequence>
<evidence type="ECO:0000313" key="1">
    <source>
        <dbReference type="EMBL" id="SDT23567.1"/>
    </source>
</evidence>